<feature type="compositionally biased region" description="Polar residues" evidence="1">
    <location>
        <begin position="32"/>
        <end position="42"/>
    </location>
</feature>
<dbReference type="InterPro" id="IPR036388">
    <property type="entry name" value="WH-like_DNA-bd_sf"/>
</dbReference>
<dbReference type="Proteomes" id="UP001500689">
    <property type="component" value="Unassembled WGS sequence"/>
</dbReference>
<dbReference type="EMBL" id="BAAAZN010000002">
    <property type="protein sequence ID" value="GAA3533095.1"/>
    <property type="molecule type" value="Genomic_DNA"/>
</dbReference>
<gene>
    <name evidence="3" type="ORF">GCM10022222_15580</name>
</gene>
<evidence type="ECO:0000256" key="1">
    <source>
        <dbReference type="SAM" id="MobiDB-lite"/>
    </source>
</evidence>
<dbReference type="Gene3D" id="1.10.10.10">
    <property type="entry name" value="Winged helix-like DNA-binding domain superfamily/Winged helix DNA-binding domain"/>
    <property type="match status" value="1"/>
</dbReference>
<organism evidence="3 4">
    <name type="scientific">Amycolatopsis ultiminotia</name>
    <dbReference type="NCBI Taxonomy" id="543629"/>
    <lineage>
        <taxon>Bacteria</taxon>
        <taxon>Bacillati</taxon>
        <taxon>Actinomycetota</taxon>
        <taxon>Actinomycetes</taxon>
        <taxon>Pseudonocardiales</taxon>
        <taxon>Pseudonocardiaceae</taxon>
        <taxon>Amycolatopsis</taxon>
    </lineage>
</organism>
<feature type="region of interest" description="Disordered" evidence="1">
    <location>
        <begin position="1"/>
        <end position="48"/>
    </location>
</feature>
<feature type="domain" description="HTH luxR-type" evidence="2">
    <location>
        <begin position="359"/>
        <end position="424"/>
    </location>
</feature>
<feature type="compositionally biased region" description="Low complexity" evidence="1">
    <location>
        <begin position="18"/>
        <end position="31"/>
    </location>
</feature>
<keyword evidence="4" id="KW-1185">Reference proteome</keyword>
<evidence type="ECO:0000313" key="4">
    <source>
        <dbReference type="Proteomes" id="UP001500689"/>
    </source>
</evidence>
<dbReference type="SMART" id="SM00421">
    <property type="entry name" value="HTH_LUXR"/>
    <property type="match status" value="1"/>
</dbReference>
<dbReference type="InterPro" id="IPR000792">
    <property type="entry name" value="Tscrpt_reg_LuxR_C"/>
</dbReference>
<evidence type="ECO:0000313" key="3">
    <source>
        <dbReference type="EMBL" id="GAA3533095.1"/>
    </source>
</evidence>
<protein>
    <recommendedName>
        <fullName evidence="2">HTH luxR-type domain-containing protein</fullName>
    </recommendedName>
</protein>
<dbReference type="PROSITE" id="PS50043">
    <property type="entry name" value="HTH_LUXR_2"/>
    <property type="match status" value="1"/>
</dbReference>
<dbReference type="InterPro" id="IPR016032">
    <property type="entry name" value="Sig_transdc_resp-reg_C-effctor"/>
</dbReference>
<dbReference type="Pfam" id="PF00196">
    <property type="entry name" value="GerE"/>
    <property type="match status" value="1"/>
</dbReference>
<proteinExistence type="predicted"/>
<dbReference type="CDD" id="cd06170">
    <property type="entry name" value="LuxR_C_like"/>
    <property type="match status" value="1"/>
</dbReference>
<evidence type="ECO:0000259" key="2">
    <source>
        <dbReference type="PROSITE" id="PS50043"/>
    </source>
</evidence>
<accession>A0ABP6VGE8</accession>
<dbReference type="SUPFAM" id="SSF46894">
    <property type="entry name" value="C-terminal effector domain of the bipartite response regulators"/>
    <property type="match status" value="1"/>
</dbReference>
<comment type="caution">
    <text evidence="3">The sequence shown here is derived from an EMBL/GenBank/DDBJ whole genome shotgun (WGS) entry which is preliminary data.</text>
</comment>
<reference evidence="4" key="1">
    <citation type="journal article" date="2019" name="Int. J. Syst. Evol. Microbiol.">
        <title>The Global Catalogue of Microorganisms (GCM) 10K type strain sequencing project: providing services to taxonomists for standard genome sequencing and annotation.</title>
        <authorList>
            <consortium name="The Broad Institute Genomics Platform"/>
            <consortium name="The Broad Institute Genome Sequencing Center for Infectious Disease"/>
            <person name="Wu L."/>
            <person name="Ma J."/>
        </authorList>
    </citation>
    <scope>NUCLEOTIDE SEQUENCE [LARGE SCALE GENOMIC DNA]</scope>
    <source>
        <strain evidence="4">JCM 16898</strain>
    </source>
</reference>
<sequence length="429" mass="45638">MASILTSGVERHTGFGHSPSSSPWSAFAVSSRPSRTGNSGPAAQQLPGSCPAQRAIALARAGREPAAAVHQAELALADPGCARGPDCVLDALTCLVLAGELATADRVAARLGHHDDPAGELRDRGALIRARTAWWRGDLDTAWELYARLGDRADPALRPVIVAETVELLVSRGQPAAAYAVLVAYGEVPMPPELRSARGLVAMVAGDFRVALAEHLTAGRQFTADGVVNPAISRWRRRAACCARACGDAELAAELARKDHEDALAWGEPKVVGEALAAVAVLAGDGHEIELLGEAAELLEVAEAAIEAGETRYELGCRLLRIGHEAFARVQFTKAAAGFRGVGNRHRAARAEEALRGLDPRPGPALTPIELKVAFLALANYRNQDIAAKQFLAVRTVEFHLSQVYRKLGVRGRDELRFHLLEPEPAPAE</sequence>
<name>A0ABP6VGE8_9PSEU</name>